<evidence type="ECO:0000256" key="1">
    <source>
        <dbReference type="SAM" id="MobiDB-lite"/>
    </source>
</evidence>
<keyword evidence="3" id="KW-1185">Reference proteome</keyword>
<feature type="compositionally biased region" description="Low complexity" evidence="1">
    <location>
        <begin position="207"/>
        <end position="222"/>
    </location>
</feature>
<gene>
    <name evidence="2" type="ORF">PECUL_23A032625</name>
</gene>
<dbReference type="EMBL" id="OW240918">
    <property type="protein sequence ID" value="CAH2308055.1"/>
    <property type="molecule type" value="Genomic_DNA"/>
</dbReference>
<organism evidence="2 3">
    <name type="scientific">Pelobates cultripes</name>
    <name type="common">Western spadefoot toad</name>
    <dbReference type="NCBI Taxonomy" id="61616"/>
    <lineage>
        <taxon>Eukaryota</taxon>
        <taxon>Metazoa</taxon>
        <taxon>Chordata</taxon>
        <taxon>Craniata</taxon>
        <taxon>Vertebrata</taxon>
        <taxon>Euteleostomi</taxon>
        <taxon>Amphibia</taxon>
        <taxon>Batrachia</taxon>
        <taxon>Anura</taxon>
        <taxon>Pelobatoidea</taxon>
        <taxon>Pelobatidae</taxon>
        <taxon>Pelobates</taxon>
    </lineage>
</organism>
<name>A0AAD1SWE2_PELCU</name>
<evidence type="ECO:0000313" key="2">
    <source>
        <dbReference type="EMBL" id="CAH2308055.1"/>
    </source>
</evidence>
<feature type="region of interest" description="Disordered" evidence="1">
    <location>
        <begin position="1"/>
        <end position="341"/>
    </location>
</feature>
<dbReference type="InterPro" id="IPR011049">
    <property type="entry name" value="Serralysin-like_metalloprot_C"/>
</dbReference>
<accession>A0AAD1SWE2</accession>
<dbReference type="Proteomes" id="UP001295444">
    <property type="component" value="Chromosome 07"/>
</dbReference>
<protein>
    <submittedName>
        <fullName evidence="2">Uncharacterized protein</fullName>
    </submittedName>
</protein>
<feature type="compositionally biased region" description="Polar residues" evidence="1">
    <location>
        <begin position="16"/>
        <end position="25"/>
    </location>
</feature>
<sequence>MEEQKQEASEDVDMVDTSQLATSNGAGDLSPGGPDNSISPGGPDNSISPGGADNSIPPGGAGNSIPPGGAGNSISPGGAGNSLSPGGAGNSLSPGGAGNSLSPGGAGNSISPGGAGNSISPGGAANSIPPGGAGNSISPGGADKSISPGGAGNSIPPGGADNSIPPGGAGNSIPPGGAGNSIPPGGAGNSISPGGAGNSMPPGGAGNSSSRGGAANSLLSGGADKRQGESAMEPNSKDENFSSGPAPDVNMNGGDPVSGPAPDVNMNEEDPVSGPALAGASCPTTSSEQYAPGGKTQEPPELSQKPGSQDRAGTAGGGGAEAVVGGSSREEKQPGQNTEITKRQRMETLGIFLTDLKTDYFWLTDYLCKISTIVRHYIVPFSVDSWDDVIDRTSFHIIVHSMRSEKSQHDLKSLLDHFIKCSQPVKVLITDVTDKDSEMKRFWASQTETNKWESLSFTEAELDFIKKDRLKPWTDRDTESKLKRMRDILRKKEGYAGIYDPENNGTDDIITRIKAEYTGISHVLQYSKNEKESYQRFRGQRTSEKAGERIRMQLSELKTLVSDTGKIPPPLLSMYHSLLELIQ</sequence>
<evidence type="ECO:0000313" key="3">
    <source>
        <dbReference type="Proteomes" id="UP001295444"/>
    </source>
</evidence>
<dbReference type="AlphaFoldDB" id="A0AAD1SWE2"/>
<dbReference type="SUPFAM" id="SSF51120">
    <property type="entry name" value="beta-Roll"/>
    <property type="match status" value="1"/>
</dbReference>
<proteinExistence type="predicted"/>
<reference evidence="2" key="1">
    <citation type="submission" date="2022-03" db="EMBL/GenBank/DDBJ databases">
        <authorList>
            <person name="Alioto T."/>
            <person name="Alioto T."/>
            <person name="Gomez Garrido J."/>
        </authorList>
    </citation>
    <scope>NUCLEOTIDE SEQUENCE</scope>
</reference>